<evidence type="ECO:0000313" key="3">
    <source>
        <dbReference type="EMBL" id="KAJ1203238.1"/>
    </source>
</evidence>
<organism evidence="3 4">
    <name type="scientific">Pleurodeles waltl</name>
    <name type="common">Iberian ribbed newt</name>
    <dbReference type="NCBI Taxonomy" id="8319"/>
    <lineage>
        <taxon>Eukaryota</taxon>
        <taxon>Metazoa</taxon>
        <taxon>Chordata</taxon>
        <taxon>Craniata</taxon>
        <taxon>Vertebrata</taxon>
        <taxon>Euteleostomi</taxon>
        <taxon>Amphibia</taxon>
        <taxon>Batrachia</taxon>
        <taxon>Caudata</taxon>
        <taxon>Salamandroidea</taxon>
        <taxon>Salamandridae</taxon>
        <taxon>Pleurodelinae</taxon>
        <taxon>Pleurodeles</taxon>
    </lineage>
</organism>
<sequence length="114" mass="12329">MAAATSKVRLIDPLRRPSVPASSALSSSVPRSEPPPAARLREPTSQAARGRSSSTAPARSPGQPDNAGTFRVPAPPPLWSRRRHTLPGSRSSVRRRRRFRFQAALSPKSTQAIK</sequence>
<feature type="compositionally biased region" description="Polar residues" evidence="1">
    <location>
        <begin position="43"/>
        <end position="57"/>
    </location>
</feature>
<keyword evidence="4" id="KW-1185">Reference proteome</keyword>
<name>A0AAV7VNJ0_PLEWA</name>
<gene>
    <name evidence="2" type="ORF">NDU88_007028</name>
    <name evidence="3" type="ORF">NDU88_007030</name>
</gene>
<evidence type="ECO:0000313" key="4">
    <source>
        <dbReference type="Proteomes" id="UP001066276"/>
    </source>
</evidence>
<feature type="region of interest" description="Disordered" evidence="1">
    <location>
        <begin position="1"/>
        <end position="114"/>
    </location>
</feature>
<evidence type="ECO:0000256" key="1">
    <source>
        <dbReference type="SAM" id="MobiDB-lite"/>
    </source>
</evidence>
<dbReference type="EMBL" id="JANPWB010000003">
    <property type="protein sequence ID" value="KAJ1203236.1"/>
    <property type="molecule type" value="Genomic_DNA"/>
</dbReference>
<feature type="compositionally biased region" description="Low complexity" evidence="1">
    <location>
        <begin position="16"/>
        <end position="31"/>
    </location>
</feature>
<accession>A0AAV7VNJ0</accession>
<reference evidence="3" key="1">
    <citation type="journal article" date="2022" name="bioRxiv">
        <title>Sequencing and chromosome-scale assembly of the giantPleurodeles waltlgenome.</title>
        <authorList>
            <person name="Brown T."/>
            <person name="Elewa A."/>
            <person name="Iarovenko S."/>
            <person name="Subramanian E."/>
            <person name="Araus A.J."/>
            <person name="Petzold A."/>
            <person name="Susuki M."/>
            <person name="Suzuki K.-i.T."/>
            <person name="Hayashi T."/>
            <person name="Toyoda A."/>
            <person name="Oliveira C."/>
            <person name="Osipova E."/>
            <person name="Leigh N.D."/>
            <person name="Simon A."/>
            <person name="Yun M.H."/>
        </authorList>
    </citation>
    <scope>NUCLEOTIDE SEQUENCE</scope>
    <source>
        <strain evidence="3">20211129_DDA</strain>
        <tissue evidence="3">Liver</tissue>
    </source>
</reference>
<dbReference type="Proteomes" id="UP001066276">
    <property type="component" value="Chromosome 2_1"/>
</dbReference>
<dbReference type="AlphaFoldDB" id="A0AAV7VNJ0"/>
<protein>
    <submittedName>
        <fullName evidence="3">Uncharacterized protein</fullName>
    </submittedName>
</protein>
<dbReference type="EMBL" id="JANPWB010000003">
    <property type="protein sequence ID" value="KAJ1203238.1"/>
    <property type="molecule type" value="Genomic_DNA"/>
</dbReference>
<comment type="caution">
    <text evidence="3">The sequence shown here is derived from an EMBL/GenBank/DDBJ whole genome shotgun (WGS) entry which is preliminary data.</text>
</comment>
<evidence type="ECO:0000313" key="2">
    <source>
        <dbReference type="EMBL" id="KAJ1203236.1"/>
    </source>
</evidence>
<proteinExistence type="predicted"/>